<reference evidence="1 2" key="1">
    <citation type="submission" date="2016-10" db="EMBL/GenBank/DDBJ databases">
        <authorList>
            <person name="de Groot N.N."/>
        </authorList>
    </citation>
    <scope>NUCLEOTIDE SEQUENCE [LARGE SCALE GENOMIC DNA]</scope>
    <source>
        <strain evidence="1 2">DSM 23399</strain>
    </source>
</reference>
<sequence>MDLKSLTANRSPAANSTFAIGGVSCSADSSVVAESFVLRIKFSGKNPAHRKSANRYNYLI</sequence>
<evidence type="ECO:0000313" key="2">
    <source>
        <dbReference type="Proteomes" id="UP000198790"/>
    </source>
</evidence>
<dbReference type="Proteomes" id="UP000198790">
    <property type="component" value="Unassembled WGS sequence"/>
</dbReference>
<gene>
    <name evidence="1" type="ORF">SAMN04489723_11072</name>
</gene>
<dbReference type="OrthoDB" id="1377062at2"/>
<evidence type="ECO:0000313" key="1">
    <source>
        <dbReference type="EMBL" id="SFB43726.1"/>
    </source>
</evidence>
<dbReference type="STRING" id="237018.SAMN04489723_11072"/>
<organism evidence="1 2">
    <name type="scientific">Algoriphagus aquimarinus</name>
    <dbReference type="NCBI Taxonomy" id="237018"/>
    <lineage>
        <taxon>Bacteria</taxon>
        <taxon>Pseudomonadati</taxon>
        <taxon>Bacteroidota</taxon>
        <taxon>Cytophagia</taxon>
        <taxon>Cytophagales</taxon>
        <taxon>Cyclobacteriaceae</taxon>
        <taxon>Algoriphagus</taxon>
    </lineage>
</organism>
<dbReference type="AlphaFoldDB" id="A0A1I1B251"/>
<protein>
    <submittedName>
        <fullName evidence="1">Uncharacterized protein</fullName>
    </submittedName>
</protein>
<proteinExistence type="predicted"/>
<name>A0A1I1B251_9BACT</name>
<accession>A0A1I1B251</accession>
<dbReference type="PROSITE" id="PS51257">
    <property type="entry name" value="PROKAR_LIPOPROTEIN"/>
    <property type="match status" value="1"/>
</dbReference>
<dbReference type="EMBL" id="FOKK01000010">
    <property type="protein sequence ID" value="SFB43726.1"/>
    <property type="molecule type" value="Genomic_DNA"/>
</dbReference>
<keyword evidence="2" id="KW-1185">Reference proteome</keyword>